<feature type="chain" id="PRO_5042204754" description="Secreted protein" evidence="1">
    <location>
        <begin position="17"/>
        <end position="319"/>
    </location>
</feature>
<sequence length="319" mass="33208">MLLFLLFVCPPFRVRRVCWPLAWAVADAACVVRLRARVASVLAGADAGAEPRAAGGLLYAPLTRLLLFTCMQAGAHMGVPPQERRASVEARWHAGRACAGITRPVPVRPTQAGIHERNTAPVRRDPPSSYATAQNQLPIVLTSPATLPVDTVSATGWPTTQKLPALHSSVARESPSLSAPCGILASPATVPVDTVSAAGRATAKKRVVAVDDRSSHKYLKNVIAVPGSGTRSARDLDGRGGLSAGRGLGRGGGLGAGRGLVVPVGIPRHTCAGLGRLKQVTADSAKPAVACPDLLSSWWADRSRPGHTRAEVVLTGAEE</sequence>
<evidence type="ECO:0000256" key="1">
    <source>
        <dbReference type="SAM" id="SignalP"/>
    </source>
</evidence>
<feature type="signal peptide" evidence="1">
    <location>
        <begin position="1"/>
        <end position="16"/>
    </location>
</feature>
<protein>
    <recommendedName>
        <fullName evidence="4">Secreted protein</fullName>
    </recommendedName>
</protein>
<keyword evidence="3" id="KW-1185">Reference proteome</keyword>
<accession>A0AAD7E437</accession>
<name>A0AAD7E437_9AGAR</name>
<reference evidence="2" key="1">
    <citation type="submission" date="2023-03" db="EMBL/GenBank/DDBJ databases">
        <title>Massive genome expansion in bonnet fungi (Mycena s.s.) driven by repeated elements and novel gene families across ecological guilds.</title>
        <authorList>
            <consortium name="Lawrence Berkeley National Laboratory"/>
            <person name="Harder C.B."/>
            <person name="Miyauchi S."/>
            <person name="Viragh M."/>
            <person name="Kuo A."/>
            <person name="Thoen E."/>
            <person name="Andreopoulos B."/>
            <person name="Lu D."/>
            <person name="Skrede I."/>
            <person name="Drula E."/>
            <person name="Henrissat B."/>
            <person name="Morin E."/>
            <person name="Kohler A."/>
            <person name="Barry K."/>
            <person name="LaButti K."/>
            <person name="Morin E."/>
            <person name="Salamov A."/>
            <person name="Lipzen A."/>
            <person name="Mereny Z."/>
            <person name="Hegedus B."/>
            <person name="Baldrian P."/>
            <person name="Stursova M."/>
            <person name="Weitz H."/>
            <person name="Taylor A."/>
            <person name="Grigoriev I.V."/>
            <person name="Nagy L.G."/>
            <person name="Martin F."/>
            <person name="Kauserud H."/>
        </authorList>
    </citation>
    <scope>NUCLEOTIDE SEQUENCE</scope>
    <source>
        <strain evidence="2">9144</strain>
    </source>
</reference>
<proteinExistence type="predicted"/>
<evidence type="ECO:0000313" key="2">
    <source>
        <dbReference type="EMBL" id="KAJ7227430.1"/>
    </source>
</evidence>
<dbReference type="EMBL" id="JARJCW010000003">
    <property type="protein sequence ID" value="KAJ7227430.1"/>
    <property type="molecule type" value="Genomic_DNA"/>
</dbReference>
<comment type="caution">
    <text evidence="2">The sequence shown here is derived from an EMBL/GenBank/DDBJ whole genome shotgun (WGS) entry which is preliminary data.</text>
</comment>
<evidence type="ECO:0008006" key="4">
    <source>
        <dbReference type="Google" id="ProtNLM"/>
    </source>
</evidence>
<organism evidence="2 3">
    <name type="scientific">Mycena pura</name>
    <dbReference type="NCBI Taxonomy" id="153505"/>
    <lineage>
        <taxon>Eukaryota</taxon>
        <taxon>Fungi</taxon>
        <taxon>Dikarya</taxon>
        <taxon>Basidiomycota</taxon>
        <taxon>Agaricomycotina</taxon>
        <taxon>Agaricomycetes</taxon>
        <taxon>Agaricomycetidae</taxon>
        <taxon>Agaricales</taxon>
        <taxon>Marasmiineae</taxon>
        <taxon>Mycenaceae</taxon>
        <taxon>Mycena</taxon>
    </lineage>
</organism>
<evidence type="ECO:0000313" key="3">
    <source>
        <dbReference type="Proteomes" id="UP001219525"/>
    </source>
</evidence>
<dbReference type="AlphaFoldDB" id="A0AAD7E437"/>
<gene>
    <name evidence="2" type="ORF">GGX14DRAFT_386111</name>
</gene>
<keyword evidence="1" id="KW-0732">Signal</keyword>
<dbReference type="Proteomes" id="UP001219525">
    <property type="component" value="Unassembled WGS sequence"/>
</dbReference>